<dbReference type="EMBL" id="CAWUFR010000516">
    <property type="protein sequence ID" value="CAK6978775.1"/>
    <property type="molecule type" value="Genomic_DNA"/>
</dbReference>
<dbReference type="Gene3D" id="3.90.190.10">
    <property type="entry name" value="Protein tyrosine phosphatase superfamily"/>
    <property type="match status" value="1"/>
</dbReference>
<evidence type="ECO:0000313" key="12">
    <source>
        <dbReference type="Proteomes" id="UP001314229"/>
    </source>
</evidence>
<feature type="compositionally biased region" description="Basic and acidic residues" evidence="8">
    <location>
        <begin position="469"/>
        <end position="482"/>
    </location>
</feature>
<dbReference type="GO" id="GO:0004726">
    <property type="term" value="F:non-membrane spanning protein tyrosine phosphatase activity"/>
    <property type="evidence" value="ECO:0007669"/>
    <property type="project" value="InterPro"/>
</dbReference>
<comment type="caution">
    <text evidence="11">The sequence shown here is derived from an EMBL/GenBank/DDBJ whole genome shotgun (WGS) entry which is preliminary data.</text>
</comment>
<feature type="domain" description="Tyrosine-protein phosphatase" evidence="9">
    <location>
        <begin position="19"/>
        <end position="284"/>
    </location>
</feature>
<keyword evidence="12" id="KW-1185">Reference proteome</keyword>
<organism evidence="11 12">
    <name type="scientific">Scomber scombrus</name>
    <name type="common">Atlantic mackerel</name>
    <name type="synonym">Scomber vernalis</name>
    <dbReference type="NCBI Taxonomy" id="13677"/>
    <lineage>
        <taxon>Eukaryota</taxon>
        <taxon>Metazoa</taxon>
        <taxon>Chordata</taxon>
        <taxon>Craniata</taxon>
        <taxon>Vertebrata</taxon>
        <taxon>Euteleostomi</taxon>
        <taxon>Actinopterygii</taxon>
        <taxon>Neopterygii</taxon>
        <taxon>Teleostei</taxon>
        <taxon>Neoteleostei</taxon>
        <taxon>Acanthomorphata</taxon>
        <taxon>Pelagiaria</taxon>
        <taxon>Scombriformes</taxon>
        <taxon>Scombridae</taxon>
        <taxon>Scomber</taxon>
    </lineage>
</organism>
<keyword evidence="3" id="KW-0963">Cytoplasm</keyword>
<reference evidence="11 12" key="1">
    <citation type="submission" date="2024-01" db="EMBL/GenBank/DDBJ databases">
        <authorList>
            <person name="Alioto T."/>
            <person name="Alioto T."/>
            <person name="Gomez Garrido J."/>
        </authorList>
    </citation>
    <scope>NUCLEOTIDE SEQUENCE [LARGE SCALE GENOMIC DNA]</scope>
</reference>
<dbReference type="EC" id="3.1.3.48" evidence="2"/>
<dbReference type="AlphaFoldDB" id="A0AAV1Q5W5"/>
<evidence type="ECO:0000256" key="5">
    <source>
        <dbReference type="ARBA" id="ARBA00022801"/>
    </source>
</evidence>
<dbReference type="SUPFAM" id="SSF52799">
    <property type="entry name" value="(Phosphotyrosine protein) phosphatases II"/>
    <property type="match status" value="1"/>
</dbReference>
<comment type="subcellular location">
    <subcellularLocation>
        <location evidence="1">Cytoplasm</location>
    </subcellularLocation>
</comment>
<dbReference type="InterPro" id="IPR003595">
    <property type="entry name" value="Tyr_Pase_cat"/>
</dbReference>
<feature type="region of interest" description="Disordered" evidence="8">
    <location>
        <begin position="303"/>
        <end position="385"/>
    </location>
</feature>
<sequence>MEPLTSLLSSLKAVDPETQDQEYNTVRLQALKLKKELNLTTEAGELKENIKKNRYKDILPYDESRVVLSLLTADSDCDYINASFIKGATSDRRYIACQGPLSNTVVDFWRMIWQHDVKVIVMACRLIEMGKKKCQCYWAEERQSAAFGPFTVSNQMETLCNDDVIVRNLTATYQQSSRSLVHYQFLSWPDHDVPYDAAGVLDLLVRTRNSQGAHTSPMVVHCSAGCGRTGVICSLDYIRDLLVTKKIGADFSIMQIVQDLRIQRPSAVQTKEQYRFIFTAATCMLERVLQAAGRHHYCTVPEFKKPETKPTKKPASSSKRLSQQNSAMNDTYAVVNKPRQPPSPSPTPAYSSVSRSSAASRSLPPSHHYDNLEGASAGPLYSTVKPRVKPSTLPLSATPIYDTASASANHRPGEGPPSLGSNGDYQLLPTERLPSLTDDDYEDLSSSDVPTSCSRDGIGFNCRIQKPRGPRDPPAEWSRLER</sequence>
<evidence type="ECO:0000256" key="2">
    <source>
        <dbReference type="ARBA" id="ARBA00013064"/>
    </source>
</evidence>
<feature type="compositionally biased region" description="Polar residues" evidence="8">
    <location>
        <begin position="315"/>
        <end position="329"/>
    </location>
</feature>
<evidence type="ECO:0000256" key="4">
    <source>
        <dbReference type="ARBA" id="ARBA00022553"/>
    </source>
</evidence>
<dbReference type="Pfam" id="PF00102">
    <property type="entry name" value="Y_phosphatase"/>
    <property type="match status" value="1"/>
</dbReference>
<comment type="similarity">
    <text evidence="7">Belongs to the protein-tyrosine phosphatase family. Non-receptor class 4 subfamily.</text>
</comment>
<dbReference type="PANTHER" id="PTHR45983:SF4">
    <property type="entry name" value="TYROSINE-PROTEIN PHOSPHATASE NON-RECEPTOR TYPE 18"/>
    <property type="match status" value="1"/>
</dbReference>
<dbReference type="PANTHER" id="PTHR45983">
    <property type="entry name" value="TYROSINE PHOSPHATSE N18, PUTATIVE-RELATED"/>
    <property type="match status" value="1"/>
</dbReference>
<dbReference type="PROSITE" id="PS00383">
    <property type="entry name" value="TYR_PHOSPHATASE_1"/>
    <property type="match status" value="1"/>
</dbReference>
<evidence type="ECO:0000256" key="1">
    <source>
        <dbReference type="ARBA" id="ARBA00004496"/>
    </source>
</evidence>
<evidence type="ECO:0000256" key="8">
    <source>
        <dbReference type="SAM" id="MobiDB-lite"/>
    </source>
</evidence>
<accession>A0AAV1Q5W5</accession>
<dbReference type="InterPro" id="IPR000242">
    <property type="entry name" value="PTP_cat"/>
</dbReference>
<name>A0AAV1Q5W5_SCOSC</name>
<feature type="region of interest" description="Disordered" evidence="8">
    <location>
        <begin position="405"/>
        <end position="482"/>
    </location>
</feature>
<keyword evidence="6" id="KW-0904">Protein phosphatase</keyword>
<protein>
    <recommendedName>
        <fullName evidence="2">protein-tyrosine-phosphatase</fullName>
        <ecNumber evidence="2">3.1.3.48</ecNumber>
    </recommendedName>
</protein>
<feature type="compositionally biased region" description="Low complexity" evidence="8">
    <location>
        <begin position="348"/>
        <end position="366"/>
    </location>
</feature>
<dbReference type="Proteomes" id="UP001314229">
    <property type="component" value="Unassembled WGS sequence"/>
</dbReference>
<dbReference type="PROSITE" id="PS50056">
    <property type="entry name" value="TYR_PHOSPHATASE_2"/>
    <property type="match status" value="1"/>
</dbReference>
<feature type="domain" description="Tyrosine specific protein phosphatases" evidence="10">
    <location>
        <begin position="201"/>
        <end position="275"/>
    </location>
</feature>
<keyword evidence="4" id="KW-0597">Phosphoprotein</keyword>
<dbReference type="PROSITE" id="PS50055">
    <property type="entry name" value="TYR_PHOSPHATASE_PTP"/>
    <property type="match status" value="1"/>
</dbReference>
<gene>
    <name evidence="11" type="ORF">FSCOSCO3_A030740</name>
</gene>
<evidence type="ECO:0000256" key="6">
    <source>
        <dbReference type="ARBA" id="ARBA00022912"/>
    </source>
</evidence>
<dbReference type="InterPro" id="IPR029021">
    <property type="entry name" value="Prot-tyrosine_phosphatase-like"/>
</dbReference>
<dbReference type="GO" id="GO:0005737">
    <property type="term" value="C:cytoplasm"/>
    <property type="evidence" value="ECO:0007669"/>
    <property type="project" value="UniProtKB-SubCell"/>
</dbReference>
<evidence type="ECO:0000256" key="7">
    <source>
        <dbReference type="ARBA" id="ARBA00034734"/>
    </source>
</evidence>
<dbReference type="InterPro" id="IPR000387">
    <property type="entry name" value="Tyr_Pase_dom"/>
</dbReference>
<evidence type="ECO:0000256" key="3">
    <source>
        <dbReference type="ARBA" id="ARBA00022490"/>
    </source>
</evidence>
<dbReference type="InterPro" id="IPR016130">
    <property type="entry name" value="Tyr_Pase_AS"/>
</dbReference>
<keyword evidence="5" id="KW-0378">Hydrolase</keyword>
<evidence type="ECO:0000259" key="9">
    <source>
        <dbReference type="PROSITE" id="PS50055"/>
    </source>
</evidence>
<dbReference type="PRINTS" id="PR00700">
    <property type="entry name" value="PRTYPHPHTASE"/>
</dbReference>
<dbReference type="SMART" id="SM00404">
    <property type="entry name" value="PTPc_motif"/>
    <property type="match status" value="1"/>
</dbReference>
<dbReference type="FunFam" id="3.90.190.10:FF:000045">
    <property type="entry name" value="Tyrosine-protein phosphatase non-receptor type 12"/>
    <property type="match status" value="1"/>
</dbReference>
<evidence type="ECO:0000259" key="10">
    <source>
        <dbReference type="PROSITE" id="PS50056"/>
    </source>
</evidence>
<dbReference type="GO" id="GO:0005634">
    <property type="term" value="C:nucleus"/>
    <property type="evidence" value="ECO:0007669"/>
    <property type="project" value="TreeGrafter"/>
</dbReference>
<dbReference type="SMART" id="SM00194">
    <property type="entry name" value="PTPc"/>
    <property type="match status" value="1"/>
</dbReference>
<evidence type="ECO:0000313" key="11">
    <source>
        <dbReference type="EMBL" id="CAK6978775.1"/>
    </source>
</evidence>
<proteinExistence type="inferred from homology"/>
<dbReference type="InterPro" id="IPR047170">
    <property type="entry name" value="PTN12/18/22"/>
</dbReference>